<keyword evidence="5" id="KW-0732">Signal</keyword>
<dbReference type="Pfam" id="PF01395">
    <property type="entry name" value="PBP_GOBP"/>
    <property type="match status" value="1"/>
</dbReference>
<evidence type="ECO:0000313" key="6">
    <source>
        <dbReference type="EMBL" id="JAV08331.1"/>
    </source>
</evidence>
<dbReference type="PANTHER" id="PTHR21364:SF2">
    <property type="entry name" value="GENERAL ODORANT-BINDING PROTEIN 19A"/>
    <property type="match status" value="1"/>
</dbReference>
<evidence type="ECO:0000256" key="2">
    <source>
        <dbReference type="ARBA" id="ARBA00008098"/>
    </source>
</evidence>
<dbReference type="EMBL" id="GFDF01005753">
    <property type="protein sequence ID" value="JAV08331.1"/>
    <property type="molecule type" value="Transcribed_RNA"/>
</dbReference>
<comment type="subcellular location">
    <subcellularLocation>
        <location evidence="1">Secreted</location>
    </subcellularLocation>
</comment>
<dbReference type="GO" id="GO:0090729">
    <property type="term" value="F:toxin activity"/>
    <property type="evidence" value="ECO:0007669"/>
    <property type="project" value="UniProtKB-KW"/>
</dbReference>
<evidence type="ECO:0000256" key="4">
    <source>
        <dbReference type="ARBA" id="ARBA00022656"/>
    </source>
</evidence>
<dbReference type="AlphaFoldDB" id="A0A1L8DPK2"/>
<dbReference type="CDD" id="cd23992">
    <property type="entry name" value="PBP_GOBP"/>
    <property type="match status" value="1"/>
</dbReference>
<keyword evidence="4" id="KW-0800">Toxin</keyword>
<accession>A0A1L8DPK2</accession>
<evidence type="ECO:0000256" key="3">
    <source>
        <dbReference type="ARBA" id="ARBA00022525"/>
    </source>
</evidence>
<dbReference type="GO" id="GO:0035275">
    <property type="term" value="F:dibutyl phthalate binding"/>
    <property type="evidence" value="ECO:0007669"/>
    <property type="project" value="TreeGrafter"/>
</dbReference>
<dbReference type="GO" id="GO:0042048">
    <property type="term" value="P:olfactory behavior"/>
    <property type="evidence" value="ECO:0007669"/>
    <property type="project" value="TreeGrafter"/>
</dbReference>
<dbReference type="GO" id="GO:0005576">
    <property type="term" value="C:extracellular region"/>
    <property type="evidence" value="ECO:0007669"/>
    <property type="project" value="UniProtKB-SubCell"/>
</dbReference>
<dbReference type="SUPFAM" id="SSF47565">
    <property type="entry name" value="Insect pheromone/odorant-binding proteins"/>
    <property type="match status" value="1"/>
</dbReference>
<dbReference type="FunFam" id="1.10.238.20:FF:000001">
    <property type="entry name" value="General odorant-binding protein lush"/>
    <property type="match status" value="1"/>
</dbReference>
<sequence>MRGKVVLSFGLLAVFMTISVNSITVEEAREIAKIFSEPCRRRYRIPNNIIEGVNKGEFPDNRDLKCYANCMLEMTQTVSRGRINYQVTIRQIDLFFPEEMKESAKKTVNECRGSMKGIKDYCEASYNYIQCMYKVNKKDFFFP</sequence>
<dbReference type="SMART" id="SM00708">
    <property type="entry name" value="PhBP"/>
    <property type="match status" value="1"/>
</dbReference>
<keyword evidence="3" id="KW-0964">Secreted</keyword>
<dbReference type="GO" id="GO:0005549">
    <property type="term" value="F:odorant binding"/>
    <property type="evidence" value="ECO:0007669"/>
    <property type="project" value="InterPro"/>
</dbReference>
<reference evidence="6" key="1">
    <citation type="submission" date="2016-12" db="EMBL/GenBank/DDBJ databases">
        <title>An insight into the sialome and mialome of the sand fly, Nyssomyia neivai.</title>
        <authorList>
            <person name="Sebastian V."/>
            <person name="Goulart T.M."/>
            <person name="Oliveira W."/>
            <person name="Calvo E."/>
            <person name="Oliveira L.F."/>
            <person name="Pinto M.C."/>
            <person name="Rosselino A.M."/>
            <person name="Ribeiro J.M."/>
        </authorList>
    </citation>
    <scope>NUCLEOTIDE SEQUENCE</scope>
</reference>
<name>A0A1L8DPK2_9DIPT</name>
<dbReference type="GO" id="GO:0007608">
    <property type="term" value="P:sensory perception of smell"/>
    <property type="evidence" value="ECO:0007669"/>
    <property type="project" value="TreeGrafter"/>
</dbReference>
<proteinExistence type="inferred from homology"/>
<evidence type="ECO:0000256" key="1">
    <source>
        <dbReference type="ARBA" id="ARBA00004613"/>
    </source>
</evidence>
<organism evidence="6">
    <name type="scientific">Nyssomyia neivai</name>
    <dbReference type="NCBI Taxonomy" id="330878"/>
    <lineage>
        <taxon>Eukaryota</taxon>
        <taxon>Metazoa</taxon>
        <taxon>Ecdysozoa</taxon>
        <taxon>Arthropoda</taxon>
        <taxon>Hexapoda</taxon>
        <taxon>Insecta</taxon>
        <taxon>Pterygota</taxon>
        <taxon>Neoptera</taxon>
        <taxon>Endopterygota</taxon>
        <taxon>Diptera</taxon>
        <taxon>Nematocera</taxon>
        <taxon>Psychodoidea</taxon>
        <taxon>Psychodidae</taxon>
        <taxon>Nyssomyia</taxon>
    </lineage>
</organism>
<evidence type="ECO:0000256" key="5">
    <source>
        <dbReference type="SAM" id="SignalP"/>
    </source>
</evidence>
<dbReference type="InterPro" id="IPR006170">
    <property type="entry name" value="PBP/GOBP"/>
</dbReference>
<comment type="similarity">
    <text evidence="2">Belongs to the PBP/GOBP family.</text>
</comment>
<feature type="signal peptide" evidence="5">
    <location>
        <begin position="1"/>
        <end position="22"/>
    </location>
</feature>
<feature type="chain" id="PRO_5009875536" evidence="5">
    <location>
        <begin position="23"/>
        <end position="143"/>
    </location>
</feature>
<dbReference type="InterPro" id="IPR036728">
    <property type="entry name" value="PBP_GOBP_sf"/>
</dbReference>
<dbReference type="PANTHER" id="PTHR21364">
    <property type="entry name" value="GENERAL ODORANT-BINDING PROTEIN 19A"/>
    <property type="match status" value="1"/>
</dbReference>
<dbReference type="Gene3D" id="1.10.238.20">
    <property type="entry name" value="Pheromone/general odorant binding protein domain"/>
    <property type="match status" value="1"/>
</dbReference>
<protein>
    <submittedName>
        <fullName evidence="6">Proteinral odorant-binding protein 72</fullName>
    </submittedName>
</protein>